<feature type="domain" description="DUF4178" evidence="2">
    <location>
        <begin position="81"/>
        <end position="219"/>
    </location>
</feature>
<dbReference type="Proteomes" id="UP000281343">
    <property type="component" value="Unassembled WGS sequence"/>
</dbReference>
<evidence type="ECO:0000256" key="1">
    <source>
        <dbReference type="SAM" id="Phobius"/>
    </source>
</evidence>
<keyword evidence="1" id="KW-0472">Membrane</keyword>
<reference evidence="3 4" key="1">
    <citation type="submission" date="2018-10" db="EMBL/GenBank/DDBJ databases">
        <authorList>
            <person name="Jung H.S."/>
            <person name="Jeon C.O."/>
        </authorList>
    </citation>
    <scope>NUCLEOTIDE SEQUENCE [LARGE SCALE GENOMIC DNA]</scope>
    <source>
        <strain evidence="3 4">MA-7-27</strain>
    </source>
</reference>
<keyword evidence="1" id="KW-1133">Transmembrane helix</keyword>
<dbReference type="EMBL" id="RCNT01000001">
    <property type="protein sequence ID" value="RMA43786.1"/>
    <property type="molecule type" value="Genomic_DNA"/>
</dbReference>
<feature type="transmembrane region" description="Helical" evidence="1">
    <location>
        <begin position="260"/>
        <end position="282"/>
    </location>
</feature>
<dbReference type="Pfam" id="PF13785">
    <property type="entry name" value="DUF4178"/>
    <property type="match status" value="1"/>
</dbReference>
<sequence length="449" mass="50131">MVQGSLARPVRSETGPRDMTRAADLSSINCTQCGAGLGVLGGGRVRTHVCGYCGAVLDAQDKYRILTSIGKRDHPFSPVNIGMTATIEGADFTVIGTLGMIETYRGETWRWTEHQLFSPTHGYAWLSYESGAFVFTRKLRDLPSPMWIGAAQVERAESPPRARLNDGHYRYYETSTARIDFMEGEFNWLPELGESKTAVTLMSREAMLSYSFSRNEREVERSILIPTERICAQLGIDPATIRVTEPHPLTPFKPLKDEGFLRLALLGFAAVALLLTLALWILPGDRVLNVDRVPVRDLPQTYDFTLTSADQLVRVDLQTDVSNAYALFSTEILNAAGEPVVEGLRAAQYYSGTDGGERWSEGSRRAHYLFRPTDTGVHRITLDLEEAESWQGNHSPLSYVTISVRQKVTTSLWMGAMTVLFLLGALALQGRYALYEKRRWSGSDWTDED</sequence>
<name>A0A3L9YCP5_9RHOB</name>
<proteinExistence type="predicted"/>
<comment type="caution">
    <text evidence="3">The sequence shown here is derived from an EMBL/GenBank/DDBJ whole genome shotgun (WGS) entry which is preliminary data.</text>
</comment>
<dbReference type="InterPro" id="IPR025235">
    <property type="entry name" value="DUF4178"/>
</dbReference>
<keyword evidence="4" id="KW-1185">Reference proteome</keyword>
<dbReference type="AlphaFoldDB" id="A0A3L9YCP5"/>
<gene>
    <name evidence="3" type="ORF">D9R08_02350</name>
</gene>
<evidence type="ECO:0000313" key="4">
    <source>
        <dbReference type="Proteomes" id="UP000281343"/>
    </source>
</evidence>
<evidence type="ECO:0000313" key="3">
    <source>
        <dbReference type="EMBL" id="RMA43786.1"/>
    </source>
</evidence>
<feature type="transmembrane region" description="Helical" evidence="1">
    <location>
        <begin position="412"/>
        <end position="434"/>
    </location>
</feature>
<accession>A0A3L9YCP5</accession>
<organism evidence="3 4">
    <name type="scientific">Rhodophyticola porphyridii</name>
    <dbReference type="NCBI Taxonomy" id="1852017"/>
    <lineage>
        <taxon>Bacteria</taxon>
        <taxon>Pseudomonadati</taxon>
        <taxon>Pseudomonadota</taxon>
        <taxon>Alphaproteobacteria</taxon>
        <taxon>Rhodobacterales</taxon>
        <taxon>Roseobacteraceae</taxon>
        <taxon>Rhodophyticola</taxon>
    </lineage>
</organism>
<protein>
    <submittedName>
        <fullName evidence="3">DUF4178 domain-containing protein</fullName>
    </submittedName>
</protein>
<keyword evidence="1" id="KW-0812">Transmembrane</keyword>
<evidence type="ECO:0000259" key="2">
    <source>
        <dbReference type="Pfam" id="PF13785"/>
    </source>
</evidence>